<protein>
    <recommendedName>
        <fullName evidence="5">PspA/IM30 family protein</fullName>
    </recommendedName>
</protein>
<accession>A0A1J0MFY8</accession>
<dbReference type="Proteomes" id="UP000231470">
    <property type="component" value="Segment"/>
</dbReference>
<dbReference type="RefSeq" id="YP_009615941.1">
    <property type="nucleotide sequence ID" value="NC_042047.1"/>
</dbReference>
<dbReference type="EMBL" id="KX147096">
    <property type="protein sequence ID" value="ANM47140.1"/>
    <property type="molecule type" value="Genomic_DNA"/>
</dbReference>
<keyword evidence="4" id="KW-1185">Reference proteome</keyword>
<evidence type="ECO:0008006" key="5">
    <source>
        <dbReference type="Google" id="ProtNLM"/>
    </source>
</evidence>
<dbReference type="Proteomes" id="UP000230444">
    <property type="component" value="Segment"/>
</dbReference>
<dbReference type="EMBL" id="KY073123">
    <property type="protein sequence ID" value="APD20048.1"/>
    <property type="molecule type" value="Genomic_DNA"/>
</dbReference>
<evidence type="ECO:0000313" key="3">
    <source>
        <dbReference type="Proteomes" id="UP000230444"/>
    </source>
</evidence>
<evidence type="ECO:0000313" key="1">
    <source>
        <dbReference type="EMBL" id="ANM47140.1"/>
    </source>
</evidence>
<dbReference type="GeneID" id="40092422"/>
<reference evidence="1 4" key="2">
    <citation type="journal article" date="2017" name="Arch. Virol.">
        <title>First complete genome sequence of a virulent bacteriophage infecting the opportunistic pathogen Serratia rubidaea.</title>
        <authorList>
            <person name="Xing S."/>
            <person name="Ma T."/>
            <person name="Zhang X."/>
            <person name="Huang Y."/>
            <person name="Mi Z."/>
            <person name="Sun Q."/>
            <person name="An X."/>
            <person name="Fan H."/>
            <person name="Wu S."/>
            <person name="Wei L."/>
            <person name="Tong Y."/>
        </authorList>
    </citation>
    <scope>NUCLEOTIDE SEQUENCE [LARGE SCALE GENOMIC DNA]</scope>
</reference>
<evidence type="ECO:0000313" key="4">
    <source>
        <dbReference type="Proteomes" id="UP000231470"/>
    </source>
</evidence>
<dbReference type="OrthoDB" id="34419at10239"/>
<dbReference type="KEGG" id="vg:40092422"/>
<proteinExistence type="predicted"/>
<organism evidence="2 3">
    <name type="scientific">Serratia phage vB_Sru_IME250</name>
    <dbReference type="NCBI Taxonomy" id="1852640"/>
    <lineage>
        <taxon>Viruses</taxon>
        <taxon>Duplodnaviria</taxon>
        <taxon>Heunggongvirae</taxon>
        <taxon>Uroviricota</taxon>
        <taxon>Caudoviricetes</taxon>
        <taxon>Pantevenvirales</taxon>
        <taxon>Ackermannviridae</taxon>
        <taxon>Taipeivirus</taxon>
        <taxon>Taipeivirus IME250</taxon>
    </lineage>
</organism>
<reference evidence="2 3" key="1">
    <citation type="submission" date="2016-11" db="EMBL/GenBank/DDBJ databases">
        <title>Complete genome of the first virulent bacteriophage infecting the opportunist pathogen Serratia rubidaea.</title>
        <authorList>
            <person name="Xing S."/>
            <person name="Ma T."/>
            <person name="Zhang X."/>
            <person name="Huang Y."/>
            <person name="Mi Z."/>
            <person name="Sun Q."/>
            <person name="An X."/>
            <person name="Fan H."/>
            <person name="Wu S."/>
            <person name="Lin W."/>
            <person name="Tong Y."/>
        </authorList>
    </citation>
    <scope>NUCLEOTIDE SEQUENCE [LARGE SCALE GENOMIC DNA]</scope>
</reference>
<evidence type="ECO:0000313" key="2">
    <source>
        <dbReference type="EMBL" id="APD20048.1"/>
    </source>
</evidence>
<sequence>MSLKTLLKRVFTAFDAITTDKVDKLVTTEQRLKHAARKISDEIRRLEGGRLENIRESSRLLQLAADHEKVAETREAKLVESISRGVDPARSQALVVLQRRRLSAALKQRSEDMMAANEDINNAIIILGDRLEEIQGDLELARIQQESNEMGLSLSEDVNYSVGIVNLDVDAILREAKIADSRPVMNDSPTDTEVNIYLASLK</sequence>
<name>A0A1J0MFY8_9CAUD</name>